<gene>
    <name evidence="1" type="ORF">BpHYR1_048715</name>
</gene>
<name>A0A3M7QCY9_BRAPC</name>
<dbReference type="AlphaFoldDB" id="A0A3M7QCY9"/>
<evidence type="ECO:0000313" key="1">
    <source>
        <dbReference type="EMBL" id="RNA09054.1"/>
    </source>
</evidence>
<accession>A0A3M7QCY9</accession>
<proteinExistence type="predicted"/>
<keyword evidence="2" id="KW-1185">Reference proteome</keyword>
<dbReference type="OrthoDB" id="10488736at2759"/>
<comment type="caution">
    <text evidence="1">The sequence shown here is derived from an EMBL/GenBank/DDBJ whole genome shotgun (WGS) entry which is preliminary data.</text>
</comment>
<feature type="non-terminal residue" evidence="1">
    <location>
        <position position="143"/>
    </location>
</feature>
<organism evidence="1 2">
    <name type="scientific">Brachionus plicatilis</name>
    <name type="common">Marine rotifer</name>
    <name type="synonym">Brachionus muelleri</name>
    <dbReference type="NCBI Taxonomy" id="10195"/>
    <lineage>
        <taxon>Eukaryota</taxon>
        <taxon>Metazoa</taxon>
        <taxon>Spiralia</taxon>
        <taxon>Gnathifera</taxon>
        <taxon>Rotifera</taxon>
        <taxon>Eurotatoria</taxon>
        <taxon>Monogononta</taxon>
        <taxon>Pseudotrocha</taxon>
        <taxon>Ploima</taxon>
        <taxon>Brachionidae</taxon>
        <taxon>Brachionus</taxon>
    </lineage>
</organism>
<sequence length="143" mass="17155">MKKSKFDVLKLTSITSEFFLNSNIDPISYPKLSKSLENIWSKISEKYFGFNSYNKALLVFTWYRRNTDNFSRIVQYKMKNFIKIPDSCFQRCGEHLKSILIQFDVEDFNEFKISGTKRKKFLVDFEEALNSRLQEKGFKCYFR</sequence>
<dbReference type="EMBL" id="REGN01006559">
    <property type="protein sequence ID" value="RNA09054.1"/>
    <property type="molecule type" value="Genomic_DNA"/>
</dbReference>
<reference evidence="1 2" key="1">
    <citation type="journal article" date="2018" name="Sci. Rep.">
        <title>Genomic signatures of local adaptation to the degree of environmental predictability in rotifers.</title>
        <authorList>
            <person name="Franch-Gras L."/>
            <person name="Hahn C."/>
            <person name="Garcia-Roger E.M."/>
            <person name="Carmona M.J."/>
            <person name="Serra M."/>
            <person name="Gomez A."/>
        </authorList>
    </citation>
    <scope>NUCLEOTIDE SEQUENCE [LARGE SCALE GENOMIC DNA]</scope>
    <source>
        <strain evidence="1">HYR1</strain>
    </source>
</reference>
<dbReference type="Proteomes" id="UP000276133">
    <property type="component" value="Unassembled WGS sequence"/>
</dbReference>
<evidence type="ECO:0000313" key="2">
    <source>
        <dbReference type="Proteomes" id="UP000276133"/>
    </source>
</evidence>
<protein>
    <submittedName>
        <fullName evidence="1">Uncharacterized protein</fullName>
    </submittedName>
</protein>